<protein>
    <submittedName>
        <fullName evidence="2">Uncharacterized protein</fullName>
    </submittedName>
</protein>
<name>A0ABR0MNG6_GOSAR</name>
<dbReference type="EMBL" id="JARKNE010000012">
    <property type="protein sequence ID" value="KAK5775536.1"/>
    <property type="molecule type" value="Genomic_DNA"/>
</dbReference>
<gene>
    <name evidence="2" type="ORF">PVK06_043437</name>
</gene>
<evidence type="ECO:0000313" key="3">
    <source>
        <dbReference type="Proteomes" id="UP001358586"/>
    </source>
</evidence>
<evidence type="ECO:0000256" key="1">
    <source>
        <dbReference type="SAM" id="MobiDB-lite"/>
    </source>
</evidence>
<feature type="region of interest" description="Disordered" evidence="1">
    <location>
        <begin position="1"/>
        <end position="35"/>
    </location>
</feature>
<dbReference type="Proteomes" id="UP001358586">
    <property type="component" value="Chromosome 12"/>
</dbReference>
<organism evidence="2 3">
    <name type="scientific">Gossypium arboreum</name>
    <name type="common">Tree cotton</name>
    <name type="synonym">Gossypium nanking</name>
    <dbReference type="NCBI Taxonomy" id="29729"/>
    <lineage>
        <taxon>Eukaryota</taxon>
        <taxon>Viridiplantae</taxon>
        <taxon>Streptophyta</taxon>
        <taxon>Embryophyta</taxon>
        <taxon>Tracheophyta</taxon>
        <taxon>Spermatophyta</taxon>
        <taxon>Magnoliopsida</taxon>
        <taxon>eudicotyledons</taxon>
        <taxon>Gunneridae</taxon>
        <taxon>Pentapetalae</taxon>
        <taxon>rosids</taxon>
        <taxon>malvids</taxon>
        <taxon>Malvales</taxon>
        <taxon>Malvaceae</taxon>
        <taxon>Malvoideae</taxon>
        <taxon>Gossypium</taxon>
    </lineage>
</organism>
<proteinExistence type="predicted"/>
<sequence length="123" mass="13519">MVSVNYDEPPDKQRHLRALPPTPPTPLTRPHAPIASRVATPSIPCPLVDAPTVPQQVFYHPSAIYTADPLDAQCLDSMGLLLGTPSSFRFVPPSICTSPTERVFRRRNHDNAPIQAQPSMTIE</sequence>
<comment type="caution">
    <text evidence="2">The sequence shown here is derived from an EMBL/GenBank/DDBJ whole genome shotgun (WGS) entry which is preliminary data.</text>
</comment>
<reference evidence="2 3" key="1">
    <citation type="submission" date="2023-03" db="EMBL/GenBank/DDBJ databases">
        <title>WGS of Gossypium arboreum.</title>
        <authorList>
            <person name="Yu D."/>
        </authorList>
    </citation>
    <scope>NUCLEOTIDE SEQUENCE [LARGE SCALE GENOMIC DNA]</scope>
    <source>
        <tissue evidence="2">Leaf</tissue>
    </source>
</reference>
<keyword evidence="3" id="KW-1185">Reference proteome</keyword>
<accession>A0ABR0MNG6</accession>
<evidence type="ECO:0000313" key="2">
    <source>
        <dbReference type="EMBL" id="KAK5775536.1"/>
    </source>
</evidence>